<gene>
    <name evidence="3" type="ORF">Tco_0938490</name>
</gene>
<keyword evidence="2" id="KW-1133">Transmembrane helix</keyword>
<evidence type="ECO:0000256" key="2">
    <source>
        <dbReference type="SAM" id="Phobius"/>
    </source>
</evidence>
<feature type="transmembrane region" description="Helical" evidence="2">
    <location>
        <begin position="342"/>
        <end position="362"/>
    </location>
</feature>
<accession>A0ABQ5DHB4</accession>
<protein>
    <recommendedName>
        <fullName evidence="5">Reverse transcriptase domain-containing protein</fullName>
    </recommendedName>
</protein>
<proteinExistence type="predicted"/>
<comment type="caution">
    <text evidence="3">The sequence shown here is derived from an EMBL/GenBank/DDBJ whole genome shotgun (WGS) entry which is preliminary data.</text>
</comment>
<organism evidence="3 4">
    <name type="scientific">Tanacetum coccineum</name>
    <dbReference type="NCBI Taxonomy" id="301880"/>
    <lineage>
        <taxon>Eukaryota</taxon>
        <taxon>Viridiplantae</taxon>
        <taxon>Streptophyta</taxon>
        <taxon>Embryophyta</taxon>
        <taxon>Tracheophyta</taxon>
        <taxon>Spermatophyta</taxon>
        <taxon>Magnoliopsida</taxon>
        <taxon>eudicotyledons</taxon>
        <taxon>Gunneridae</taxon>
        <taxon>Pentapetalae</taxon>
        <taxon>asterids</taxon>
        <taxon>campanulids</taxon>
        <taxon>Asterales</taxon>
        <taxon>Asteraceae</taxon>
        <taxon>Asteroideae</taxon>
        <taxon>Anthemideae</taxon>
        <taxon>Anthemidinae</taxon>
        <taxon>Tanacetum</taxon>
    </lineage>
</organism>
<evidence type="ECO:0000256" key="1">
    <source>
        <dbReference type="SAM" id="MobiDB-lite"/>
    </source>
</evidence>
<dbReference type="EMBL" id="BQNB010015318">
    <property type="protein sequence ID" value="GJT38625.1"/>
    <property type="molecule type" value="Genomic_DNA"/>
</dbReference>
<feature type="region of interest" description="Disordered" evidence="1">
    <location>
        <begin position="264"/>
        <end position="285"/>
    </location>
</feature>
<evidence type="ECO:0000313" key="3">
    <source>
        <dbReference type="EMBL" id="GJT38625.1"/>
    </source>
</evidence>
<keyword evidence="4" id="KW-1185">Reference proteome</keyword>
<keyword evidence="2" id="KW-0472">Membrane</keyword>
<sequence>MRANKLYKFSNGTLKTVWDEIHHRILYFRLGYNKEMSRRKWTATDKRRSKLMVELIDKQIRERRIVRNLERLVRSRGSDFDIPVVFSLVIALLRNKMVTTCRNSDDDVPNFEAMIMLLWPMLLPYGVCFEKLRSPMTSGMRGGDAVPMGFMFGSKVLGCPDNFKTRLAAFKLEGDALSWWKAHLRTQVGGDAFADTCTWVAFREIFYNRYFPASGSYNVMSVSMGRYISWIERILGVPGEGSLRLASFVGVAAANRNIELLHESGNSNKRDRDGNRIQNRGQGNRRKRVVMDRDFRVGSEGLLVGMGMDARVGVQRGSTETLPLHLFVLPVEKPHRVFVIRLLGMFYLAGFLLLLWTLLWRVHNLKSYLLFVNSLICFPDELLDLLLERLNLALSLIPVLNLSQRTRYRMAPVELKDFVCEEQDISRLLFVRVMGHLQLNELNELRDQAYENSLIYKERTKKLHDSKIKNRIFNVGDQVLLFNSRLKIFSEKLKTRWSGPFTITEVFPYGTTKLSHSDGSNFKVNCHRLKHYFGGETPPTVIPNL</sequence>
<evidence type="ECO:0000313" key="4">
    <source>
        <dbReference type="Proteomes" id="UP001151760"/>
    </source>
</evidence>
<reference evidence="3" key="2">
    <citation type="submission" date="2022-01" db="EMBL/GenBank/DDBJ databases">
        <authorList>
            <person name="Yamashiro T."/>
            <person name="Shiraishi A."/>
            <person name="Satake H."/>
            <person name="Nakayama K."/>
        </authorList>
    </citation>
    <scope>NUCLEOTIDE SEQUENCE</scope>
</reference>
<evidence type="ECO:0008006" key="5">
    <source>
        <dbReference type="Google" id="ProtNLM"/>
    </source>
</evidence>
<dbReference type="Proteomes" id="UP001151760">
    <property type="component" value="Unassembled WGS sequence"/>
</dbReference>
<name>A0ABQ5DHB4_9ASTR</name>
<keyword evidence="2" id="KW-0812">Transmembrane</keyword>
<reference evidence="3" key="1">
    <citation type="journal article" date="2022" name="Int. J. Mol. Sci.">
        <title>Draft Genome of Tanacetum Coccineum: Genomic Comparison of Closely Related Tanacetum-Family Plants.</title>
        <authorList>
            <person name="Yamashiro T."/>
            <person name="Shiraishi A."/>
            <person name="Nakayama K."/>
            <person name="Satake H."/>
        </authorList>
    </citation>
    <scope>NUCLEOTIDE SEQUENCE</scope>
</reference>